<sequence length="12" mass="1421">MLAAENWRTCLL</sequence>
<evidence type="ECO:0000313" key="1">
    <source>
        <dbReference type="EMBL" id="JAH68939.1"/>
    </source>
</evidence>
<proteinExistence type="predicted"/>
<organism evidence="1">
    <name type="scientific">Anguilla anguilla</name>
    <name type="common">European freshwater eel</name>
    <name type="synonym">Muraena anguilla</name>
    <dbReference type="NCBI Taxonomy" id="7936"/>
    <lineage>
        <taxon>Eukaryota</taxon>
        <taxon>Metazoa</taxon>
        <taxon>Chordata</taxon>
        <taxon>Craniata</taxon>
        <taxon>Vertebrata</taxon>
        <taxon>Euteleostomi</taxon>
        <taxon>Actinopterygii</taxon>
        <taxon>Neopterygii</taxon>
        <taxon>Teleostei</taxon>
        <taxon>Anguilliformes</taxon>
        <taxon>Anguillidae</taxon>
        <taxon>Anguilla</taxon>
    </lineage>
</organism>
<dbReference type="EMBL" id="GBXM01039638">
    <property type="protein sequence ID" value="JAH68939.1"/>
    <property type="molecule type" value="Transcribed_RNA"/>
</dbReference>
<accession>A0A0E9USU3</accession>
<reference evidence="1" key="1">
    <citation type="submission" date="2014-11" db="EMBL/GenBank/DDBJ databases">
        <authorList>
            <person name="Amaro Gonzalez C."/>
        </authorList>
    </citation>
    <scope>NUCLEOTIDE SEQUENCE</scope>
</reference>
<protein>
    <submittedName>
        <fullName evidence="1">Uncharacterized protein</fullName>
    </submittedName>
</protein>
<name>A0A0E9USU3_ANGAN</name>
<reference evidence="1" key="2">
    <citation type="journal article" date="2015" name="Fish Shellfish Immunol.">
        <title>Early steps in the European eel (Anguilla anguilla)-Vibrio vulnificus interaction in the gills: Role of the RtxA13 toxin.</title>
        <authorList>
            <person name="Callol A."/>
            <person name="Pajuelo D."/>
            <person name="Ebbesson L."/>
            <person name="Teles M."/>
            <person name="MacKenzie S."/>
            <person name="Amaro C."/>
        </authorList>
    </citation>
    <scope>NUCLEOTIDE SEQUENCE</scope>
</reference>